<evidence type="ECO:0000313" key="2">
    <source>
        <dbReference type="Proteomes" id="UP000203308"/>
    </source>
</evidence>
<dbReference type="RefSeq" id="YP_009279566.1">
    <property type="nucleotide sequence ID" value="NC_031014.1"/>
</dbReference>
<keyword evidence="2" id="KW-1185">Reference proteome</keyword>
<gene>
    <name evidence="1" type="ORF">Andromeda_44</name>
</gene>
<sequence>MNFSHLPSPGVINCGHELRKVATKAISAAEIRKDQSGLTSPALVAFFQAALNATPGYVDPGAPNPAEAKVTNGQTLIFNGTEFTFTVVAGAITSIVVAEQVEA</sequence>
<proteinExistence type="predicted"/>
<accession>A0A1B1SEJ6</accession>
<protein>
    <submittedName>
        <fullName evidence="1">Uncharacterized protein</fullName>
    </submittedName>
</protein>
<reference evidence="1 2" key="1">
    <citation type="submission" date="2016-06" db="EMBL/GenBank/DDBJ databases">
        <title>Genomic analysis of Andromeda: A phiKMVlikevirus infecting Pseudomonas syringae.</title>
        <authorList>
            <person name="Magill D.J."/>
            <person name="Krylov V.N."/>
            <person name="McGrath J.W."/>
            <person name="Allen C.C.R."/>
            <person name="Quinn J.P."/>
            <person name="Kulakov L.A."/>
        </authorList>
    </citation>
    <scope>NUCLEOTIDE SEQUENCE [LARGE SCALE GENOMIC DNA]</scope>
</reference>
<dbReference type="KEGG" id="vg:29062555"/>
<organism evidence="1 2">
    <name type="scientific">Pseudomonas phage Andromeda</name>
    <dbReference type="NCBI Taxonomy" id="1873949"/>
    <lineage>
        <taxon>Viruses</taxon>
        <taxon>Duplodnaviria</taxon>
        <taxon>Heunggongvirae</taxon>
        <taxon>Uroviricota</taxon>
        <taxon>Caudoviricetes</taxon>
        <taxon>Autographivirales</taxon>
        <taxon>Autonotataviridae</taxon>
        <taxon>Bifseptvirus</taxon>
        <taxon>Bifseptvirus andromeda</taxon>
    </lineage>
</organism>
<dbReference type="Proteomes" id="UP000203308">
    <property type="component" value="Segment"/>
</dbReference>
<evidence type="ECO:0000313" key="1">
    <source>
        <dbReference type="EMBL" id="ANU79119.1"/>
    </source>
</evidence>
<dbReference type="EMBL" id="KX458241">
    <property type="protein sequence ID" value="ANU79119.1"/>
    <property type="molecule type" value="Genomic_DNA"/>
</dbReference>
<dbReference type="GeneID" id="29062555"/>
<dbReference type="OrthoDB" id="37737at10239"/>
<name>A0A1B1SEJ6_9CAUD</name>